<reference evidence="1" key="2">
    <citation type="submission" date="2021-04" db="EMBL/GenBank/DDBJ databases">
        <authorList>
            <person name="Podell S."/>
        </authorList>
    </citation>
    <scope>NUCLEOTIDE SEQUENCE</scope>
    <source>
        <strain evidence="1">Hildebrandi</strain>
    </source>
</reference>
<dbReference type="AlphaFoldDB" id="A0A9K3KXB6"/>
<sequence>MTAAEDAKQQRQDMIDMELTSILDAARDFCLEHYEDDMEEEAIDAIKSAAKSLAYRKKYFDVMNDTFVYFPSCQALILSRDLIDEAQNNYYEAEDEFPAEYAKALRTVVFDKQKKEEDAKNGEGGLNDEEFMEKLAMEWHEAL</sequence>
<reference evidence="1" key="1">
    <citation type="journal article" date="2021" name="Sci. Rep.">
        <title>Diploid genomic architecture of Nitzschia inconspicua, an elite biomass production diatom.</title>
        <authorList>
            <person name="Oliver A."/>
            <person name="Podell S."/>
            <person name="Pinowska A."/>
            <person name="Traller J.C."/>
            <person name="Smith S.R."/>
            <person name="McClure R."/>
            <person name="Beliaev A."/>
            <person name="Bohutskyi P."/>
            <person name="Hill E.A."/>
            <person name="Rabines A."/>
            <person name="Zheng H."/>
            <person name="Allen L.Z."/>
            <person name="Kuo A."/>
            <person name="Grigoriev I.V."/>
            <person name="Allen A.E."/>
            <person name="Hazlebeck D."/>
            <person name="Allen E.E."/>
        </authorList>
    </citation>
    <scope>NUCLEOTIDE SEQUENCE</scope>
    <source>
        <strain evidence="1">Hildebrandi</strain>
    </source>
</reference>
<dbReference type="EMBL" id="JAGRRH010000017">
    <property type="protein sequence ID" value="KAG7351739.1"/>
    <property type="molecule type" value="Genomic_DNA"/>
</dbReference>
<evidence type="ECO:0000313" key="2">
    <source>
        <dbReference type="Proteomes" id="UP000693970"/>
    </source>
</evidence>
<dbReference type="OrthoDB" id="53582at2759"/>
<proteinExistence type="predicted"/>
<name>A0A9K3KXB6_9STRA</name>
<gene>
    <name evidence="1" type="ORF">IV203_007787</name>
</gene>
<evidence type="ECO:0000313" key="1">
    <source>
        <dbReference type="EMBL" id="KAG7351739.1"/>
    </source>
</evidence>
<keyword evidence="2" id="KW-1185">Reference proteome</keyword>
<organism evidence="1 2">
    <name type="scientific">Nitzschia inconspicua</name>
    <dbReference type="NCBI Taxonomy" id="303405"/>
    <lineage>
        <taxon>Eukaryota</taxon>
        <taxon>Sar</taxon>
        <taxon>Stramenopiles</taxon>
        <taxon>Ochrophyta</taxon>
        <taxon>Bacillariophyta</taxon>
        <taxon>Bacillariophyceae</taxon>
        <taxon>Bacillariophycidae</taxon>
        <taxon>Bacillariales</taxon>
        <taxon>Bacillariaceae</taxon>
        <taxon>Nitzschia</taxon>
    </lineage>
</organism>
<accession>A0A9K3KXB6</accession>
<dbReference type="Proteomes" id="UP000693970">
    <property type="component" value="Unassembled WGS sequence"/>
</dbReference>
<protein>
    <submittedName>
        <fullName evidence="1">Uncharacterized protein</fullName>
    </submittedName>
</protein>
<comment type="caution">
    <text evidence="1">The sequence shown here is derived from an EMBL/GenBank/DDBJ whole genome shotgun (WGS) entry which is preliminary data.</text>
</comment>